<dbReference type="AlphaFoldDB" id="A0A0R2L755"/>
<keyword evidence="4" id="KW-1185">Reference proteome</keyword>
<keyword evidence="1" id="KW-1133">Transmembrane helix</keyword>
<accession>A0A0R2L755</accession>
<proteinExistence type="predicted"/>
<dbReference type="EMBL" id="BJUD01000060">
    <property type="protein sequence ID" value="GEK29484.1"/>
    <property type="molecule type" value="Genomic_DNA"/>
</dbReference>
<protein>
    <submittedName>
        <fullName evidence="3">Uncharacterized protein</fullName>
    </submittedName>
</protein>
<feature type="transmembrane region" description="Helical" evidence="1">
    <location>
        <begin position="43"/>
        <end position="61"/>
    </location>
</feature>
<gene>
    <name evidence="3" type="ORF">IV55_GL000488</name>
    <name evidence="2" type="ORF">LSI01_17950</name>
</gene>
<dbReference type="EMBL" id="JQCB01000013">
    <property type="protein sequence ID" value="KRN94717.1"/>
    <property type="molecule type" value="Genomic_DNA"/>
</dbReference>
<reference evidence="3 4" key="1">
    <citation type="journal article" date="2015" name="Genome Announc.">
        <title>Expanding the biotechnology potential of lactobacilli through comparative genomics of 213 strains and associated genera.</title>
        <authorList>
            <person name="Sun Z."/>
            <person name="Harris H.M."/>
            <person name="McCann A."/>
            <person name="Guo C."/>
            <person name="Argimon S."/>
            <person name="Zhang W."/>
            <person name="Yang X."/>
            <person name="Jeffery I.B."/>
            <person name="Cooney J.C."/>
            <person name="Kagawa T.F."/>
            <person name="Liu W."/>
            <person name="Song Y."/>
            <person name="Salvetti E."/>
            <person name="Wrobel A."/>
            <person name="Rasinkangas P."/>
            <person name="Parkhill J."/>
            <person name="Rea M.C."/>
            <person name="O'Sullivan O."/>
            <person name="Ritari J."/>
            <person name="Douillard F.P."/>
            <person name="Paul Ross R."/>
            <person name="Yang R."/>
            <person name="Briner A.E."/>
            <person name="Felis G.E."/>
            <person name="de Vos W.M."/>
            <person name="Barrangou R."/>
            <person name="Klaenhammer T.R."/>
            <person name="Caufield P.W."/>
            <person name="Cui Y."/>
            <person name="Zhang H."/>
            <person name="O'Toole P.W."/>
        </authorList>
    </citation>
    <scope>NUCLEOTIDE SEQUENCE [LARGE SCALE GENOMIC DNA]</scope>
    <source>
        <strain evidence="3 4">DSM 22696</strain>
    </source>
</reference>
<organism evidence="3 4">
    <name type="scientific">Furfurilactobacillus siliginis</name>
    <dbReference type="NCBI Taxonomy" id="348151"/>
    <lineage>
        <taxon>Bacteria</taxon>
        <taxon>Bacillati</taxon>
        <taxon>Bacillota</taxon>
        <taxon>Bacilli</taxon>
        <taxon>Lactobacillales</taxon>
        <taxon>Lactobacillaceae</taxon>
        <taxon>Furfurilactobacillus</taxon>
    </lineage>
</organism>
<sequence length="65" mass="7635">MISKNIIIIMCIGICFAMSYLFARHYRKYPDRNFYGKYLTNTASFWFLTIVATVGLSYLLIKLII</sequence>
<reference evidence="2 5" key="2">
    <citation type="submission" date="2019-07" db="EMBL/GenBank/DDBJ databases">
        <title>Whole genome shotgun sequence of Lactobacillus siliginis NBRC 101315.</title>
        <authorList>
            <person name="Hosoyama A."/>
            <person name="Uohara A."/>
            <person name="Ohji S."/>
            <person name="Ichikawa N."/>
        </authorList>
    </citation>
    <scope>NUCLEOTIDE SEQUENCE [LARGE SCALE GENOMIC DNA]</scope>
    <source>
        <strain evidence="2 5">NBRC 101315</strain>
    </source>
</reference>
<dbReference type="STRING" id="348151.IV55_GL000488"/>
<keyword evidence="1" id="KW-0812">Transmembrane</keyword>
<feature type="transmembrane region" description="Helical" evidence="1">
    <location>
        <begin position="7"/>
        <end position="23"/>
    </location>
</feature>
<dbReference type="PATRIC" id="fig|348151.3.peg.496"/>
<evidence type="ECO:0000313" key="3">
    <source>
        <dbReference type="EMBL" id="KRN94717.1"/>
    </source>
</evidence>
<name>A0A0R2L755_9LACO</name>
<evidence type="ECO:0000313" key="5">
    <source>
        <dbReference type="Proteomes" id="UP000321429"/>
    </source>
</evidence>
<keyword evidence="1" id="KW-0472">Membrane</keyword>
<dbReference type="Proteomes" id="UP000321429">
    <property type="component" value="Unassembled WGS sequence"/>
</dbReference>
<comment type="caution">
    <text evidence="3">The sequence shown here is derived from an EMBL/GenBank/DDBJ whole genome shotgun (WGS) entry which is preliminary data.</text>
</comment>
<dbReference type="RefSeq" id="WP_057811252.1">
    <property type="nucleotide sequence ID" value="NZ_BJUD01000060.1"/>
</dbReference>
<evidence type="ECO:0000256" key="1">
    <source>
        <dbReference type="SAM" id="Phobius"/>
    </source>
</evidence>
<evidence type="ECO:0000313" key="4">
    <source>
        <dbReference type="Proteomes" id="UP000051139"/>
    </source>
</evidence>
<dbReference type="Proteomes" id="UP000051139">
    <property type="component" value="Unassembled WGS sequence"/>
</dbReference>
<evidence type="ECO:0000313" key="2">
    <source>
        <dbReference type="EMBL" id="GEK29484.1"/>
    </source>
</evidence>